<proteinExistence type="predicted"/>
<organism evidence="1 2">
    <name type="scientific">Alicyclobacillus fastidiosus</name>
    <dbReference type="NCBI Taxonomy" id="392011"/>
    <lineage>
        <taxon>Bacteria</taxon>
        <taxon>Bacillati</taxon>
        <taxon>Bacillota</taxon>
        <taxon>Bacilli</taxon>
        <taxon>Bacillales</taxon>
        <taxon>Alicyclobacillaceae</taxon>
        <taxon>Alicyclobacillus</taxon>
    </lineage>
</organism>
<dbReference type="RefSeq" id="WP_275475127.1">
    <property type="nucleotide sequence ID" value="NZ_CP162940.1"/>
</dbReference>
<protein>
    <submittedName>
        <fullName evidence="1">Uncharacterized protein</fullName>
    </submittedName>
</protein>
<comment type="caution">
    <text evidence="1">The sequence shown here is derived from an EMBL/GenBank/DDBJ whole genome shotgun (WGS) entry which is preliminary data.</text>
</comment>
<dbReference type="Proteomes" id="UP001579974">
    <property type="component" value="Unassembled WGS sequence"/>
</dbReference>
<name>A0ABV5ALU9_9BACL</name>
<evidence type="ECO:0000313" key="1">
    <source>
        <dbReference type="EMBL" id="MFB5193256.1"/>
    </source>
</evidence>
<reference evidence="1 2" key="1">
    <citation type="journal article" date="2024" name="Int. J. Mol. Sci.">
        <title>Exploration of Alicyclobacillus spp. Genome in Search of Antibiotic Resistance.</title>
        <authorList>
            <person name="Bucka-Kolendo J."/>
            <person name="Kiousi D.E."/>
            <person name="Dekowska A."/>
            <person name="Mikolajczuk-Szczyrba A."/>
            <person name="Karadedos D.M."/>
            <person name="Michael P."/>
            <person name="Galanis A."/>
            <person name="Sokolowska B."/>
        </authorList>
    </citation>
    <scope>NUCLEOTIDE SEQUENCE [LARGE SCALE GENOMIC DNA]</scope>
    <source>
        <strain evidence="1 2">KKP 3000</strain>
    </source>
</reference>
<accession>A0ABV5ALU9</accession>
<sequence length="67" mass="7366">MAQKLLYANVYLEYSNKYNFLAGGEGMPEEEKNISIVESDFKQVICQAGASAAVWSIGRSQLKGCCL</sequence>
<evidence type="ECO:0000313" key="2">
    <source>
        <dbReference type="Proteomes" id="UP001579974"/>
    </source>
</evidence>
<gene>
    <name evidence="1" type="ORF">KKP3000_003549</name>
</gene>
<keyword evidence="2" id="KW-1185">Reference proteome</keyword>
<dbReference type="EMBL" id="JBDXSU010000056">
    <property type="protein sequence ID" value="MFB5193256.1"/>
    <property type="molecule type" value="Genomic_DNA"/>
</dbReference>